<keyword evidence="4" id="KW-1185">Reference proteome</keyword>
<feature type="region of interest" description="Disordered" evidence="1">
    <location>
        <begin position="1"/>
        <end position="33"/>
    </location>
</feature>
<name>A0A939C4I6_9ACTN</name>
<reference evidence="3" key="1">
    <citation type="submission" date="2021-01" db="EMBL/GenBank/DDBJ databases">
        <title>KCTC 19127 draft genome.</title>
        <authorList>
            <person name="An D."/>
        </authorList>
    </citation>
    <scope>NUCLEOTIDE SEQUENCE</scope>
    <source>
        <strain evidence="3">KCTC 19127</strain>
    </source>
</reference>
<dbReference type="AlphaFoldDB" id="A0A939C4I6"/>
<dbReference type="RefSeq" id="WP_205255850.1">
    <property type="nucleotide sequence ID" value="NZ_BAAAPV010000002.1"/>
</dbReference>
<evidence type="ECO:0000256" key="2">
    <source>
        <dbReference type="SAM" id="Phobius"/>
    </source>
</evidence>
<keyword evidence="2" id="KW-0472">Membrane</keyword>
<evidence type="ECO:0000313" key="3">
    <source>
        <dbReference type="EMBL" id="MBM9475754.1"/>
    </source>
</evidence>
<protein>
    <submittedName>
        <fullName evidence="3">Uncharacterized protein</fullName>
    </submittedName>
</protein>
<dbReference type="Proteomes" id="UP000663801">
    <property type="component" value="Unassembled WGS sequence"/>
</dbReference>
<evidence type="ECO:0000256" key="1">
    <source>
        <dbReference type="SAM" id="MobiDB-lite"/>
    </source>
</evidence>
<feature type="transmembrane region" description="Helical" evidence="2">
    <location>
        <begin position="131"/>
        <end position="151"/>
    </location>
</feature>
<keyword evidence="2" id="KW-0812">Transmembrane</keyword>
<feature type="transmembrane region" description="Helical" evidence="2">
    <location>
        <begin position="43"/>
        <end position="65"/>
    </location>
</feature>
<sequence>MSSASGAPRKRPGFLDTFRAAMTPPPLPEDTGGPLVRPRSVTVAMVLALLAGAILLFVGVSSALATGSSTDAQVTRVNEAIATCNSQGIGTGPSVVVPTEGTDEAKTTATNCQALSTPTADQIASAKRFNVILSLVVAVLGVAAVAGGILINRSQRRGRTVVVVTVGVLVAMTLFLQVQNPLLLLSTLLLVVGVMLTFIGRGNLYFVMLRRRGAQK</sequence>
<proteinExistence type="predicted"/>
<evidence type="ECO:0000313" key="4">
    <source>
        <dbReference type="Proteomes" id="UP000663801"/>
    </source>
</evidence>
<feature type="transmembrane region" description="Helical" evidence="2">
    <location>
        <begin position="182"/>
        <end position="206"/>
    </location>
</feature>
<keyword evidence="2" id="KW-1133">Transmembrane helix</keyword>
<organism evidence="3 4">
    <name type="scientific">Nakamurella flavida</name>
    <dbReference type="NCBI Taxonomy" id="363630"/>
    <lineage>
        <taxon>Bacteria</taxon>
        <taxon>Bacillati</taxon>
        <taxon>Actinomycetota</taxon>
        <taxon>Actinomycetes</taxon>
        <taxon>Nakamurellales</taxon>
        <taxon>Nakamurellaceae</taxon>
        <taxon>Nakamurella</taxon>
    </lineage>
</organism>
<feature type="transmembrane region" description="Helical" evidence="2">
    <location>
        <begin position="158"/>
        <end position="176"/>
    </location>
</feature>
<comment type="caution">
    <text evidence="3">The sequence shown here is derived from an EMBL/GenBank/DDBJ whole genome shotgun (WGS) entry which is preliminary data.</text>
</comment>
<accession>A0A939C4I6</accession>
<gene>
    <name evidence="3" type="ORF">JL107_04775</name>
</gene>
<dbReference type="EMBL" id="JAERWL010000005">
    <property type="protein sequence ID" value="MBM9475754.1"/>
    <property type="molecule type" value="Genomic_DNA"/>
</dbReference>